<dbReference type="PROSITE" id="PS50006">
    <property type="entry name" value="FHA_DOMAIN"/>
    <property type="match status" value="1"/>
</dbReference>
<dbReference type="PANTHER" id="PTHR24350">
    <property type="entry name" value="SERINE/THREONINE-PROTEIN KINASE IAL-RELATED"/>
    <property type="match status" value="1"/>
</dbReference>
<dbReference type="Gene3D" id="2.60.200.20">
    <property type="match status" value="1"/>
</dbReference>
<comment type="caution">
    <text evidence="14">The sequence shown here is derived from an EMBL/GenBank/DDBJ whole genome shotgun (WGS) entry which is preliminary data.</text>
</comment>
<evidence type="ECO:0000256" key="8">
    <source>
        <dbReference type="PIRSR" id="PIRSR630616-2"/>
    </source>
</evidence>
<dbReference type="SUPFAM" id="SSF56112">
    <property type="entry name" value="Protein kinase-like (PK-like)"/>
    <property type="match status" value="1"/>
</dbReference>
<evidence type="ECO:0000256" key="9">
    <source>
        <dbReference type="PIRSR" id="PIRSR630616-3"/>
    </source>
</evidence>
<dbReference type="PROSITE" id="PS00107">
    <property type="entry name" value="PROTEIN_KINASE_ATP"/>
    <property type="match status" value="1"/>
</dbReference>
<evidence type="ECO:0000313" key="15">
    <source>
        <dbReference type="Proteomes" id="UP000289152"/>
    </source>
</evidence>
<dbReference type="SMART" id="SM00220">
    <property type="entry name" value="S_TKc"/>
    <property type="match status" value="1"/>
</dbReference>
<dbReference type="EMBL" id="SDIL01000145">
    <property type="protein sequence ID" value="RXK35301.1"/>
    <property type="molecule type" value="Genomic_DNA"/>
</dbReference>
<evidence type="ECO:0000256" key="11">
    <source>
        <dbReference type="SAM" id="MobiDB-lite"/>
    </source>
</evidence>
<evidence type="ECO:0000256" key="4">
    <source>
        <dbReference type="ARBA" id="ARBA00022741"/>
    </source>
</evidence>
<dbReference type="SMART" id="SM00240">
    <property type="entry name" value="FHA"/>
    <property type="match status" value="1"/>
</dbReference>
<dbReference type="STRING" id="5217.A0A4Q1BFM1"/>
<feature type="binding site" evidence="8 10">
    <location>
        <position position="238"/>
    </location>
    <ligand>
        <name>ATP</name>
        <dbReference type="ChEBI" id="CHEBI:30616"/>
    </ligand>
</feature>
<feature type="active site" description="Proton acceptor" evidence="7">
    <location>
        <position position="336"/>
    </location>
</feature>
<feature type="region of interest" description="Disordered" evidence="11">
    <location>
        <begin position="503"/>
        <end position="532"/>
    </location>
</feature>
<accession>A0A4Q1BFM1</accession>
<dbReference type="AlphaFoldDB" id="A0A4Q1BFM1"/>
<dbReference type="InterPro" id="IPR000719">
    <property type="entry name" value="Prot_kinase_dom"/>
</dbReference>
<dbReference type="InParanoid" id="A0A4Q1BFM1"/>
<evidence type="ECO:0000256" key="2">
    <source>
        <dbReference type="ARBA" id="ARBA00022527"/>
    </source>
</evidence>
<feature type="cross-link" description="Glycyl lysine isopeptide (Lys-Gly) (interchain with G-Cter in SUMO2)" evidence="9">
    <location>
        <position position="338"/>
    </location>
</feature>
<dbReference type="Proteomes" id="UP000289152">
    <property type="component" value="Unassembled WGS sequence"/>
</dbReference>
<dbReference type="InterPro" id="IPR008984">
    <property type="entry name" value="SMAD_FHA_dom_sf"/>
</dbReference>
<dbReference type="VEuPathDB" id="FungiDB:TREMEDRAFT_37204"/>
<dbReference type="InterPro" id="IPR030616">
    <property type="entry name" value="Aur-like"/>
</dbReference>
<feature type="region of interest" description="Disordered" evidence="11">
    <location>
        <begin position="649"/>
        <end position="670"/>
    </location>
</feature>
<dbReference type="FunFam" id="1.10.510.10:FF:000571">
    <property type="entry name" value="Maternal embryonic leucine zipper kinase"/>
    <property type="match status" value="1"/>
</dbReference>
<dbReference type="Gene3D" id="1.10.510.10">
    <property type="entry name" value="Transferase(Phosphotransferase) domain 1"/>
    <property type="match status" value="1"/>
</dbReference>
<sequence>MAYTPFPDSLPLESLPYSQRNDYVYEATQLSQPVFSQTQNTQGTFYNSQVEPRRKYWAIFISTNDAHSILKIPWTKSFLQIGRGPHGIAGNDVVLPEKRISNRHCRVTLGNQGVNGSGTSVNSVQQWKDGETDPEVWIEDLGSSNGTFVNGLRITTRRLLQHGDEVSLGCAGTLENHDVRYIYRSVGPKGSRTGGPNGPQLVGEVYERYQILNQLGKGSFGEVRKAVDVETGDLRAIKQIVKHRFQTDPKALDLCRREIEITSSLHHENLCRLIEWFEDPQHICLVLEYIDGGDLLDYILKYPNEMGLPEEHAAMLTLQICRGMAYTHSRGVAHRDLKPDNILLMRETPDSPVVIKIADFGLAKMVNAKTMLTSLVGTPQYLAPEVVMQDKRNPGYENVVDSWSIGIIVYSMLTKSMPFAEEGDQPLERIRARFTQPFDVDLLFERGISDRAIDFISRLLEKKPSDRMTMAQALDHPWLAGPASQDSQDSPLVLGGDSVWSIESFEGDSDSEDNDNQLEWSRPRTVSGTNLDSNLAGRSHVVDSDESFSQPLHNLHLHAPEVRYEIPLLNNRQQSSPPSPPLTDDRMSDKPFVPETNGESSHLPFDHDITSNIGAQLNPEQALPTPLEEPIATFGEQGRNKRKIGNELARRTDDFFSSGSLSPPPDMNEIDHINGDKVDVEEEAKTPDVDHMLEIKTPRSTKKSVGSPFTSAKKGKGKSVTTTSIGEGTRTTRSSTRARKSMRLS</sequence>
<keyword evidence="6 8" id="KW-0067">ATP-binding</keyword>
<feature type="region of interest" description="Disordered" evidence="11">
    <location>
        <begin position="569"/>
        <end position="603"/>
    </location>
</feature>
<feature type="compositionally biased region" description="Low complexity" evidence="11">
    <location>
        <begin position="718"/>
        <end position="735"/>
    </location>
</feature>
<evidence type="ECO:0000256" key="5">
    <source>
        <dbReference type="ARBA" id="ARBA00022777"/>
    </source>
</evidence>
<dbReference type="CDD" id="cd00060">
    <property type="entry name" value="FHA"/>
    <property type="match status" value="1"/>
</dbReference>
<protein>
    <submittedName>
        <fullName evidence="14">CAMK/RAD53 protein kinase</fullName>
    </submittedName>
</protein>
<name>A0A4Q1BFM1_TREME</name>
<feature type="domain" description="Protein kinase" evidence="13">
    <location>
        <begin position="209"/>
        <end position="479"/>
    </location>
</feature>
<feature type="compositionally biased region" description="Acidic residues" evidence="11">
    <location>
        <begin position="505"/>
        <end position="516"/>
    </location>
</feature>
<proteinExistence type="inferred from homology"/>
<dbReference type="GO" id="GO:0004674">
    <property type="term" value="F:protein serine/threonine kinase activity"/>
    <property type="evidence" value="ECO:0007669"/>
    <property type="project" value="UniProtKB-KW"/>
</dbReference>
<dbReference type="PROSITE" id="PS00108">
    <property type="entry name" value="PROTEIN_KINASE_ST"/>
    <property type="match status" value="1"/>
</dbReference>
<feature type="region of interest" description="Disordered" evidence="11">
    <location>
        <begin position="684"/>
        <end position="745"/>
    </location>
</feature>
<evidence type="ECO:0000256" key="3">
    <source>
        <dbReference type="ARBA" id="ARBA00022679"/>
    </source>
</evidence>
<feature type="compositionally biased region" description="Basic residues" evidence="11">
    <location>
        <begin position="736"/>
        <end position="745"/>
    </location>
</feature>
<evidence type="ECO:0000256" key="10">
    <source>
        <dbReference type="PROSITE-ProRule" id="PRU10141"/>
    </source>
</evidence>
<evidence type="ECO:0000256" key="6">
    <source>
        <dbReference type="ARBA" id="ARBA00022840"/>
    </source>
</evidence>
<feature type="domain" description="FHA" evidence="12">
    <location>
        <begin position="79"/>
        <end position="154"/>
    </location>
</feature>
<organism evidence="14 15">
    <name type="scientific">Tremella mesenterica</name>
    <name type="common">Jelly fungus</name>
    <dbReference type="NCBI Taxonomy" id="5217"/>
    <lineage>
        <taxon>Eukaryota</taxon>
        <taxon>Fungi</taxon>
        <taxon>Dikarya</taxon>
        <taxon>Basidiomycota</taxon>
        <taxon>Agaricomycotina</taxon>
        <taxon>Tremellomycetes</taxon>
        <taxon>Tremellales</taxon>
        <taxon>Tremellaceae</taxon>
        <taxon>Tremella</taxon>
    </lineage>
</organism>
<feature type="compositionally biased region" description="Basic and acidic residues" evidence="11">
    <location>
        <begin position="684"/>
        <end position="697"/>
    </location>
</feature>
<dbReference type="Pfam" id="PF00069">
    <property type="entry name" value="Pkinase"/>
    <property type="match status" value="1"/>
</dbReference>
<keyword evidence="4 8" id="KW-0547">Nucleotide-binding</keyword>
<dbReference type="FunCoup" id="A0A4Q1BFM1">
    <property type="interactions" value="447"/>
</dbReference>
<dbReference type="GO" id="GO:0005524">
    <property type="term" value="F:ATP binding"/>
    <property type="evidence" value="ECO:0007669"/>
    <property type="project" value="UniProtKB-UniRule"/>
</dbReference>
<evidence type="ECO:0000259" key="13">
    <source>
        <dbReference type="PROSITE" id="PS50011"/>
    </source>
</evidence>
<dbReference type="PROSITE" id="PS50011">
    <property type="entry name" value="PROTEIN_KINASE_DOM"/>
    <property type="match status" value="1"/>
</dbReference>
<dbReference type="FunFam" id="3.30.200.20:FF:000042">
    <property type="entry name" value="Aurora kinase A"/>
    <property type="match status" value="1"/>
</dbReference>
<evidence type="ECO:0000256" key="1">
    <source>
        <dbReference type="ARBA" id="ARBA00005575"/>
    </source>
</evidence>
<dbReference type="Pfam" id="PF00498">
    <property type="entry name" value="FHA"/>
    <property type="match status" value="1"/>
</dbReference>
<dbReference type="InterPro" id="IPR011009">
    <property type="entry name" value="Kinase-like_dom_sf"/>
</dbReference>
<evidence type="ECO:0000313" key="14">
    <source>
        <dbReference type="EMBL" id="RXK35301.1"/>
    </source>
</evidence>
<dbReference type="InterPro" id="IPR017441">
    <property type="entry name" value="Protein_kinase_ATP_BS"/>
</dbReference>
<dbReference type="InterPro" id="IPR000253">
    <property type="entry name" value="FHA_dom"/>
</dbReference>
<keyword evidence="15" id="KW-1185">Reference proteome</keyword>
<reference evidence="14 15" key="1">
    <citation type="submission" date="2016-06" db="EMBL/GenBank/DDBJ databases">
        <title>Evolution of pathogenesis and genome organization in the Tremellales.</title>
        <authorList>
            <person name="Cuomo C."/>
            <person name="Litvintseva A."/>
            <person name="Heitman J."/>
            <person name="Chen Y."/>
            <person name="Sun S."/>
            <person name="Springer D."/>
            <person name="Dromer F."/>
            <person name="Young S."/>
            <person name="Zeng Q."/>
            <person name="Chapman S."/>
            <person name="Gujja S."/>
            <person name="Saif S."/>
            <person name="Birren B."/>
        </authorList>
    </citation>
    <scope>NUCLEOTIDE SEQUENCE [LARGE SCALE GENOMIC DNA]</scope>
    <source>
        <strain evidence="14 15">ATCC 28783</strain>
    </source>
</reference>
<keyword evidence="3" id="KW-0808">Transferase</keyword>
<evidence type="ECO:0000259" key="12">
    <source>
        <dbReference type="PROSITE" id="PS50006"/>
    </source>
</evidence>
<evidence type="ECO:0000256" key="7">
    <source>
        <dbReference type="PIRSR" id="PIRSR630616-1"/>
    </source>
</evidence>
<dbReference type="SUPFAM" id="SSF49879">
    <property type="entry name" value="SMAD/FHA domain"/>
    <property type="match status" value="1"/>
</dbReference>
<comment type="similarity">
    <text evidence="1">Belongs to the protein kinase superfamily. CAMK Ser/Thr protein kinase family. CHEK2 subfamily.</text>
</comment>
<feature type="binding site" evidence="8">
    <location>
        <position position="359"/>
    </location>
    <ligand>
        <name>ATP</name>
        <dbReference type="ChEBI" id="CHEBI:30616"/>
    </ligand>
</feature>
<dbReference type="OrthoDB" id="10252171at2759"/>
<gene>
    <name evidence="14" type="ORF">M231_07440</name>
</gene>
<keyword evidence="2" id="KW-0723">Serine/threonine-protein kinase</keyword>
<keyword evidence="5 14" id="KW-0418">Kinase</keyword>
<dbReference type="InterPro" id="IPR008271">
    <property type="entry name" value="Ser/Thr_kinase_AS"/>
</dbReference>